<feature type="compositionally biased region" description="Polar residues" evidence="1">
    <location>
        <begin position="80"/>
        <end position="90"/>
    </location>
</feature>
<feature type="region of interest" description="Disordered" evidence="1">
    <location>
        <begin position="62"/>
        <end position="90"/>
    </location>
</feature>
<reference evidence="3" key="1">
    <citation type="journal article" date="2020" name="Biotechnol. Biofuels">
        <title>New insights from the biogas microbiome by comprehensive genome-resolved metagenomics of nearly 1600 species originating from multiple anaerobic digesters.</title>
        <authorList>
            <person name="Campanaro S."/>
            <person name="Treu L."/>
            <person name="Rodriguez-R L.M."/>
            <person name="Kovalovszki A."/>
            <person name="Ziels R.M."/>
            <person name="Maus I."/>
            <person name="Zhu X."/>
            <person name="Kougias P.G."/>
            <person name="Basile A."/>
            <person name="Luo G."/>
            <person name="Schluter A."/>
            <person name="Konstantinidis K.T."/>
            <person name="Angelidaki I."/>
        </authorList>
    </citation>
    <scope>NUCLEOTIDE SEQUENCE</scope>
    <source>
        <strain evidence="3">AS01afH2WH_6</strain>
    </source>
</reference>
<keyword evidence="2" id="KW-0732">Signal</keyword>
<dbReference type="AlphaFoldDB" id="A0A971CYQ6"/>
<evidence type="ECO:0000256" key="1">
    <source>
        <dbReference type="SAM" id="MobiDB-lite"/>
    </source>
</evidence>
<evidence type="ECO:0000313" key="4">
    <source>
        <dbReference type="Proteomes" id="UP000767327"/>
    </source>
</evidence>
<evidence type="ECO:0008006" key="5">
    <source>
        <dbReference type="Google" id="ProtNLM"/>
    </source>
</evidence>
<proteinExistence type="predicted"/>
<comment type="caution">
    <text evidence="3">The sequence shown here is derived from an EMBL/GenBank/DDBJ whole genome shotgun (WGS) entry which is preliminary data.</text>
</comment>
<feature type="signal peptide" evidence="2">
    <location>
        <begin position="1"/>
        <end position="17"/>
    </location>
</feature>
<dbReference type="Proteomes" id="UP000767327">
    <property type="component" value="Unassembled WGS sequence"/>
</dbReference>
<feature type="chain" id="PRO_5038592322" description="Minor structural protein" evidence="2">
    <location>
        <begin position="18"/>
        <end position="90"/>
    </location>
</feature>
<evidence type="ECO:0000256" key="2">
    <source>
        <dbReference type="SAM" id="SignalP"/>
    </source>
</evidence>
<accession>A0A971CYQ6</accession>
<dbReference type="RefSeq" id="WP_273173286.1">
    <property type="nucleotide sequence ID" value="NZ_JAAXZR010000018.1"/>
</dbReference>
<sequence>MSETLIIALASAGSALAGALIQAAVANHRHHFDEALIIQQSIEDNQLLWLWNRELVDHIYRGALPPPPPPPTGLFDSAQHGRNSNNDQHT</sequence>
<organism evidence="3 4">
    <name type="scientific">Bifidobacterium crudilactis</name>
    <dbReference type="NCBI Taxonomy" id="327277"/>
    <lineage>
        <taxon>Bacteria</taxon>
        <taxon>Bacillati</taxon>
        <taxon>Actinomycetota</taxon>
        <taxon>Actinomycetes</taxon>
        <taxon>Bifidobacteriales</taxon>
        <taxon>Bifidobacteriaceae</taxon>
        <taxon>Bifidobacterium</taxon>
    </lineage>
</organism>
<gene>
    <name evidence="3" type="ORF">GXW98_04090</name>
</gene>
<dbReference type="EMBL" id="JAAXZR010000018">
    <property type="protein sequence ID" value="NLT79453.1"/>
    <property type="molecule type" value="Genomic_DNA"/>
</dbReference>
<evidence type="ECO:0000313" key="3">
    <source>
        <dbReference type="EMBL" id="NLT79453.1"/>
    </source>
</evidence>
<name>A0A971CYQ6_9BIFI</name>
<protein>
    <recommendedName>
        <fullName evidence="5">Minor structural protein</fullName>
    </recommendedName>
</protein>
<reference evidence="3" key="2">
    <citation type="submission" date="2020-01" db="EMBL/GenBank/DDBJ databases">
        <authorList>
            <person name="Campanaro S."/>
        </authorList>
    </citation>
    <scope>NUCLEOTIDE SEQUENCE</scope>
    <source>
        <strain evidence="3">AS01afH2WH_6</strain>
    </source>
</reference>